<evidence type="ECO:0000313" key="2">
    <source>
        <dbReference type="EMBL" id="CAF1272525.1"/>
    </source>
</evidence>
<reference evidence="2" key="1">
    <citation type="submission" date="2021-02" db="EMBL/GenBank/DDBJ databases">
        <authorList>
            <person name="Nowell W R."/>
        </authorList>
    </citation>
    <scope>NUCLEOTIDE SEQUENCE</scope>
</reference>
<dbReference type="InterPro" id="IPR001810">
    <property type="entry name" value="F-box_dom"/>
</dbReference>
<dbReference type="InterPro" id="IPR032675">
    <property type="entry name" value="LRR_dom_sf"/>
</dbReference>
<evidence type="ECO:0000259" key="1">
    <source>
        <dbReference type="PROSITE" id="PS50181"/>
    </source>
</evidence>
<name>A0A815BMW9_9BILA</name>
<dbReference type="Gene3D" id="3.80.10.10">
    <property type="entry name" value="Ribonuclease Inhibitor"/>
    <property type="match status" value="1"/>
</dbReference>
<proteinExistence type="predicted"/>
<dbReference type="InterPro" id="IPR036047">
    <property type="entry name" value="F-box-like_dom_sf"/>
</dbReference>
<sequence length="351" mass="41821">MITHAEQLPIEIWLLVFRHLEAHDLFYAFQNLNHFFNQILSSNYISFYLQLRENDNNHLQYPINPYWSDSILNRIRFLQATSQSEHDFFPQFLRWHVKKLIQLHSLSIMIYPRDIPYICIALRKFHCLEYLSIKCIPNQMLLEAILAVPTLRICHLLLRKVVVDINYRLGTNSNIKKLFIVFFHNVNHSIINLLLSHMPKLNQLEICGSYSKSDRVSLFAEPLFILPELEIIKLNLENGSCTSDCFKYLHKIMPLLKNFYFNYYNHFLHETFIDYFNTYWWSIIEQIEKINININGHIPINTINNDIETTLEKNRTCLLAKNNQSDGHVNITWTEQTLTKFKVIEITIRKS</sequence>
<dbReference type="EMBL" id="CAJNOT010001994">
    <property type="protein sequence ID" value="CAF1272525.1"/>
    <property type="molecule type" value="Genomic_DNA"/>
</dbReference>
<dbReference type="SUPFAM" id="SSF81383">
    <property type="entry name" value="F-box domain"/>
    <property type="match status" value="1"/>
</dbReference>
<feature type="domain" description="F-box" evidence="1">
    <location>
        <begin position="2"/>
        <end position="51"/>
    </location>
</feature>
<gene>
    <name evidence="2" type="ORF">ZHD862_LOCUS26489</name>
</gene>
<dbReference type="AlphaFoldDB" id="A0A815BMW9"/>
<dbReference type="Proteomes" id="UP000663864">
    <property type="component" value="Unassembled WGS sequence"/>
</dbReference>
<evidence type="ECO:0000313" key="3">
    <source>
        <dbReference type="Proteomes" id="UP000663864"/>
    </source>
</evidence>
<dbReference type="PROSITE" id="PS50181">
    <property type="entry name" value="FBOX"/>
    <property type="match status" value="1"/>
</dbReference>
<comment type="caution">
    <text evidence="2">The sequence shown here is derived from an EMBL/GenBank/DDBJ whole genome shotgun (WGS) entry which is preliminary data.</text>
</comment>
<protein>
    <recommendedName>
        <fullName evidence="1">F-box domain-containing protein</fullName>
    </recommendedName>
</protein>
<accession>A0A815BMW9</accession>
<organism evidence="2 3">
    <name type="scientific">Rotaria sordida</name>
    <dbReference type="NCBI Taxonomy" id="392033"/>
    <lineage>
        <taxon>Eukaryota</taxon>
        <taxon>Metazoa</taxon>
        <taxon>Spiralia</taxon>
        <taxon>Gnathifera</taxon>
        <taxon>Rotifera</taxon>
        <taxon>Eurotatoria</taxon>
        <taxon>Bdelloidea</taxon>
        <taxon>Philodinida</taxon>
        <taxon>Philodinidae</taxon>
        <taxon>Rotaria</taxon>
    </lineage>
</organism>